<gene>
    <name evidence="8" type="ORF">UFOVP901_45</name>
</gene>
<name>A0A6J5PE41_9CAUD</name>
<keyword evidence="2 8" id="KW-0645">Protease</keyword>
<dbReference type="GO" id="GO:0046797">
    <property type="term" value="P:viral procapsid maturation"/>
    <property type="evidence" value="ECO:0007669"/>
    <property type="project" value="UniProtKB-KW"/>
</dbReference>
<evidence type="ECO:0000256" key="4">
    <source>
        <dbReference type="ARBA" id="ARBA00022950"/>
    </source>
</evidence>
<accession>A0A6J5PE41</accession>
<reference evidence="8" key="1">
    <citation type="submission" date="2020-05" db="EMBL/GenBank/DDBJ databases">
        <authorList>
            <person name="Chiriac C."/>
            <person name="Salcher M."/>
            <person name="Ghai R."/>
            <person name="Kavagutti S V."/>
        </authorList>
    </citation>
    <scope>NUCLEOTIDE SEQUENCE</scope>
</reference>
<evidence type="ECO:0000259" key="7">
    <source>
        <dbReference type="Pfam" id="PF04586"/>
    </source>
</evidence>
<evidence type="ECO:0000313" key="8">
    <source>
        <dbReference type="EMBL" id="CAB4170170.1"/>
    </source>
</evidence>
<dbReference type="NCBIfam" id="TIGR01543">
    <property type="entry name" value="proheadase_HK97"/>
    <property type="match status" value="1"/>
</dbReference>
<evidence type="ECO:0000256" key="6">
    <source>
        <dbReference type="SAM" id="MobiDB-lite"/>
    </source>
</evidence>
<dbReference type="GO" id="GO:0006508">
    <property type="term" value="P:proteolysis"/>
    <property type="evidence" value="ECO:0007669"/>
    <property type="project" value="UniProtKB-KW"/>
</dbReference>
<feature type="domain" description="Prohead serine protease" evidence="7">
    <location>
        <begin position="17"/>
        <end position="155"/>
    </location>
</feature>
<organism evidence="8">
    <name type="scientific">uncultured Caudovirales phage</name>
    <dbReference type="NCBI Taxonomy" id="2100421"/>
    <lineage>
        <taxon>Viruses</taxon>
        <taxon>Duplodnaviria</taxon>
        <taxon>Heunggongvirae</taxon>
        <taxon>Uroviricota</taxon>
        <taxon>Caudoviricetes</taxon>
        <taxon>Peduoviridae</taxon>
        <taxon>Maltschvirus</taxon>
        <taxon>Maltschvirus maltsch</taxon>
    </lineage>
</organism>
<evidence type="ECO:0000256" key="5">
    <source>
        <dbReference type="ARBA" id="ARBA00023045"/>
    </source>
</evidence>
<keyword evidence="4" id="KW-0118">Viral capsid assembly</keyword>
<dbReference type="InterPro" id="IPR006433">
    <property type="entry name" value="Prohead_protease"/>
</dbReference>
<protein>
    <submittedName>
        <fullName evidence="8">Prohead protease</fullName>
    </submittedName>
</protein>
<sequence>MKNINFIIKDVSLDGTDTIIEGWANKAVVDRGKDYIGKKAWNLVNYEKNPVILFNHDKEKPIGRALGVEATDDGLYIKAKISKSKDPMVSYVRDMIKEGILNAFSVGFDAKEEGKDSAGINEITKAELYEVSVVSLPMNQDSIFTLTTKDLKKMKSYKDARKLVMATKGAEVAAGLLEAIDAKKGDAAAICELVAETSGASLEDVKAALAGDLTPVPEKILAAFAATLELKIEDLQALEKVLPETKEAVQSFTVSGKACGGNLDEAKKMCEEAGYPSENMKADGENFTCEVKPADQFKSLKAVDMGDGCSAMMGELVSLPLDPIAEAPPEAAPEKKGLAMDTSSEIGQDENPYLMQSRQTNILLGTLIEEFRSLSKKLESVIISVNQDTALDSQEGQPETDAAQPPVAMPENKTAGIVSERLNALDLRLKLMGV</sequence>
<keyword evidence="3" id="KW-0378">Hydrolase</keyword>
<evidence type="ECO:0000256" key="3">
    <source>
        <dbReference type="ARBA" id="ARBA00022801"/>
    </source>
</evidence>
<evidence type="ECO:0000256" key="1">
    <source>
        <dbReference type="ARBA" id="ARBA00022612"/>
    </source>
</evidence>
<feature type="region of interest" description="Disordered" evidence="6">
    <location>
        <begin position="389"/>
        <end position="411"/>
    </location>
</feature>
<evidence type="ECO:0000256" key="2">
    <source>
        <dbReference type="ARBA" id="ARBA00022670"/>
    </source>
</evidence>
<proteinExistence type="predicted"/>
<dbReference type="EMBL" id="LR796852">
    <property type="protein sequence ID" value="CAB4170170.1"/>
    <property type="molecule type" value="Genomic_DNA"/>
</dbReference>
<keyword evidence="5" id="KW-1273">Viral capsid maturation</keyword>
<dbReference type="InterPro" id="IPR054613">
    <property type="entry name" value="Peptidase_S78_dom"/>
</dbReference>
<keyword evidence="1" id="KW-1188">Viral release from host cell</keyword>
<dbReference type="Pfam" id="PF04586">
    <property type="entry name" value="Peptidase_S78"/>
    <property type="match status" value="1"/>
</dbReference>
<dbReference type="GO" id="GO:0008233">
    <property type="term" value="F:peptidase activity"/>
    <property type="evidence" value="ECO:0007669"/>
    <property type="project" value="UniProtKB-KW"/>
</dbReference>